<sequence length="259" mass="28738">MNVILSSATPCSFSLSMHMPTEPPVASIGSNTNTRSLLAISSGSFVQNIMGRLSAVDSSLWMSTLPTVIPGSKSITSQTMLSPALIMVTAQYSSGLCASSQWSNSSWVGALRFVTFIGSYESACSTSNLIMRSEQNLNAAVLVSLSLSCERRYLTEPWLLMFVKKLLRDSSSHWARETFLKQYAQPIDTVRPVRSLAALALVTLEQLIVLNSFERRLLLILIFFCIFYQNLPIFRTINIFPGTTNIRDDIKACNIETYH</sequence>
<name>A0A8J8NKZ9_HALGN</name>
<feature type="transmembrane region" description="Helical" evidence="1">
    <location>
        <begin position="217"/>
        <end position="237"/>
    </location>
</feature>
<evidence type="ECO:0000313" key="2">
    <source>
        <dbReference type="EMBL" id="TNV76784.1"/>
    </source>
</evidence>
<dbReference type="Proteomes" id="UP000785679">
    <property type="component" value="Unassembled WGS sequence"/>
</dbReference>
<evidence type="ECO:0000313" key="3">
    <source>
        <dbReference type="Proteomes" id="UP000785679"/>
    </source>
</evidence>
<protein>
    <submittedName>
        <fullName evidence="2">Uncharacterized protein</fullName>
    </submittedName>
</protein>
<proteinExistence type="predicted"/>
<keyword evidence="3" id="KW-1185">Reference proteome</keyword>
<dbReference type="EMBL" id="RRYP01012968">
    <property type="protein sequence ID" value="TNV76784.1"/>
    <property type="molecule type" value="Genomic_DNA"/>
</dbReference>
<gene>
    <name evidence="2" type="ORF">FGO68_gene8178</name>
</gene>
<organism evidence="2 3">
    <name type="scientific">Halteria grandinella</name>
    <dbReference type="NCBI Taxonomy" id="5974"/>
    <lineage>
        <taxon>Eukaryota</taxon>
        <taxon>Sar</taxon>
        <taxon>Alveolata</taxon>
        <taxon>Ciliophora</taxon>
        <taxon>Intramacronucleata</taxon>
        <taxon>Spirotrichea</taxon>
        <taxon>Stichotrichia</taxon>
        <taxon>Sporadotrichida</taxon>
        <taxon>Halteriidae</taxon>
        <taxon>Halteria</taxon>
    </lineage>
</organism>
<reference evidence="2" key="1">
    <citation type="submission" date="2019-06" db="EMBL/GenBank/DDBJ databases">
        <authorList>
            <person name="Zheng W."/>
        </authorList>
    </citation>
    <scope>NUCLEOTIDE SEQUENCE</scope>
    <source>
        <strain evidence="2">QDHG01</strain>
    </source>
</reference>
<dbReference type="AlphaFoldDB" id="A0A8J8NKZ9"/>
<keyword evidence="1" id="KW-0812">Transmembrane</keyword>
<comment type="caution">
    <text evidence="2">The sequence shown here is derived from an EMBL/GenBank/DDBJ whole genome shotgun (WGS) entry which is preliminary data.</text>
</comment>
<accession>A0A8J8NKZ9</accession>
<evidence type="ECO:0000256" key="1">
    <source>
        <dbReference type="SAM" id="Phobius"/>
    </source>
</evidence>
<keyword evidence="1" id="KW-0472">Membrane</keyword>
<keyword evidence="1" id="KW-1133">Transmembrane helix</keyword>